<keyword evidence="3" id="KW-1185">Reference proteome</keyword>
<evidence type="ECO:0000313" key="3">
    <source>
        <dbReference type="Proteomes" id="UP000219193"/>
    </source>
</evidence>
<dbReference type="PANTHER" id="PTHR37694">
    <property type="entry name" value="SLR8022 PROTEIN"/>
    <property type="match status" value="1"/>
</dbReference>
<evidence type="ECO:0000259" key="1">
    <source>
        <dbReference type="Pfam" id="PF07883"/>
    </source>
</evidence>
<dbReference type="InterPro" id="IPR013096">
    <property type="entry name" value="Cupin_2"/>
</dbReference>
<dbReference type="SUPFAM" id="SSF51182">
    <property type="entry name" value="RmlC-like cupins"/>
    <property type="match status" value="1"/>
</dbReference>
<organism evidence="2 3">
    <name type="scientific">Salinimicrobium sediminis</name>
    <dbReference type="NCBI Taxonomy" id="1343891"/>
    <lineage>
        <taxon>Bacteria</taxon>
        <taxon>Pseudomonadati</taxon>
        <taxon>Bacteroidota</taxon>
        <taxon>Flavobacteriia</taxon>
        <taxon>Flavobacteriales</taxon>
        <taxon>Flavobacteriaceae</taxon>
        <taxon>Salinimicrobium</taxon>
    </lineage>
</organism>
<reference evidence="3" key="1">
    <citation type="submission" date="2017-09" db="EMBL/GenBank/DDBJ databases">
        <authorList>
            <person name="Varghese N."/>
            <person name="Submissions S."/>
        </authorList>
    </citation>
    <scope>NUCLEOTIDE SEQUENCE [LARGE SCALE GENOMIC DNA]</scope>
    <source>
        <strain evidence="3">CGMCC 1.12641</strain>
    </source>
</reference>
<dbReference type="InterPro" id="IPR011051">
    <property type="entry name" value="RmlC_Cupin_sf"/>
</dbReference>
<dbReference type="Proteomes" id="UP000219193">
    <property type="component" value="Unassembled WGS sequence"/>
</dbReference>
<dbReference type="EMBL" id="OCMF01000005">
    <property type="protein sequence ID" value="SOC81533.1"/>
    <property type="molecule type" value="Genomic_DNA"/>
</dbReference>
<dbReference type="InterPro" id="IPR014710">
    <property type="entry name" value="RmlC-like_jellyroll"/>
</dbReference>
<dbReference type="Pfam" id="PF07883">
    <property type="entry name" value="Cupin_2"/>
    <property type="match status" value="1"/>
</dbReference>
<feature type="domain" description="Cupin type-2" evidence="1">
    <location>
        <begin position="34"/>
        <end position="96"/>
    </location>
</feature>
<dbReference type="RefSeq" id="WP_097057304.1">
    <property type="nucleotide sequence ID" value="NZ_OCMF01000005.1"/>
</dbReference>
<evidence type="ECO:0000313" key="2">
    <source>
        <dbReference type="EMBL" id="SOC81533.1"/>
    </source>
</evidence>
<proteinExistence type="predicted"/>
<name>A0A285X885_9FLAO</name>
<sequence length="114" mass="12576">MKTASLLKNLEYNDTKPAVHVLMDTDSSKEIRIAMKKGQVMKEHKTPYPIVVELFEGIITFGVNGEVHKIEKGDMLSLEGNIPHDLKAEADSIVRLSLSKSDSAERVKGVADQA</sequence>
<dbReference type="AlphaFoldDB" id="A0A285X885"/>
<protein>
    <recommendedName>
        <fullName evidence="1">Cupin type-2 domain-containing protein</fullName>
    </recommendedName>
</protein>
<dbReference type="Gene3D" id="2.60.120.10">
    <property type="entry name" value="Jelly Rolls"/>
    <property type="match status" value="1"/>
</dbReference>
<dbReference type="PANTHER" id="PTHR37694:SF1">
    <property type="entry name" value="SLR8022 PROTEIN"/>
    <property type="match status" value="1"/>
</dbReference>
<dbReference type="CDD" id="cd02230">
    <property type="entry name" value="cupin_HP0902-like"/>
    <property type="match status" value="1"/>
</dbReference>
<dbReference type="OrthoDB" id="997205at2"/>
<gene>
    <name evidence="2" type="ORF">SAMN06296241_3110</name>
</gene>
<accession>A0A285X885</accession>